<dbReference type="Gene3D" id="3.90.1150.200">
    <property type="match status" value="1"/>
</dbReference>
<reference evidence="1" key="1">
    <citation type="submission" date="2010-07" db="EMBL/GenBank/DDBJ databases">
        <authorList>
            <consortium name="CONSOLIDER consortium CSD2007-00005"/>
            <person name="Guazzaroni M.-E."/>
            <person name="Richter M."/>
            <person name="Garcia-Salamanca A."/>
            <person name="Yarza P."/>
            <person name="Ferrer M."/>
        </authorList>
    </citation>
    <scope>NUCLEOTIDE SEQUENCE</scope>
</reference>
<accession>D9PLA7</accession>
<protein>
    <submittedName>
        <fullName evidence="1">Protein containing DUF1801</fullName>
    </submittedName>
</protein>
<dbReference type="AlphaFoldDB" id="D9PLA7"/>
<dbReference type="SUPFAM" id="SSF159888">
    <property type="entry name" value="YdhG-like"/>
    <property type="match status" value="1"/>
</dbReference>
<gene>
    <name evidence="1" type="ORF">LDC_2330</name>
</gene>
<evidence type="ECO:0000313" key="1">
    <source>
        <dbReference type="EMBL" id="EFK95652.1"/>
    </source>
</evidence>
<dbReference type="EMBL" id="ADZX01000706">
    <property type="protein sequence ID" value="EFK95652.1"/>
    <property type="molecule type" value="Genomic_DNA"/>
</dbReference>
<comment type="caution">
    <text evidence="1">The sequence shown here is derived from an EMBL/GenBank/DDBJ whole genome shotgun (WGS) entry which is preliminary data.</text>
</comment>
<name>D9PLA7_9ZZZZ</name>
<proteinExistence type="predicted"/>
<sequence length="116" mass="12926">MKKVPIAWSEYVKQLDAAKQKALLDTMDMALGMINDPECVMSYGVPTIKSNDTYIIAAGAYKNFLSLYPFGNDAIEANQPLFAHNDKSKGAVRFSYSLLPKTEQIKAIVQFNSDKQ</sequence>
<reference evidence="1" key="2">
    <citation type="journal article" date="2011" name="Microb. Ecol.">
        <title>Taxonomic and Functional Metagenomic Profiling of the Microbial Community in the Anoxic Sediment of a Sub-saline Shallow Lake (Laguna de Carrizo, Central Spain).</title>
        <authorList>
            <person name="Ferrer M."/>
            <person name="Guazzaroni M.E."/>
            <person name="Richter M."/>
            <person name="Garcia-Salamanca A."/>
            <person name="Yarza P."/>
            <person name="Suarez-Suarez A."/>
            <person name="Solano J."/>
            <person name="Alcaide M."/>
            <person name="van Dillewijn P."/>
            <person name="Molina-Henares M.A."/>
            <person name="Lopez-Cortes N."/>
            <person name="Al-Ramahi Y."/>
            <person name="Guerrero C."/>
            <person name="Acosta A."/>
            <person name="de Eugenio L.I."/>
            <person name="Martinez V."/>
            <person name="Marques S."/>
            <person name="Rojo F."/>
            <person name="Santero E."/>
            <person name="Genilloud O."/>
            <person name="Perez-Perez J."/>
            <person name="Rossello-Mora R."/>
            <person name="Ramos J.L."/>
        </authorList>
    </citation>
    <scope>NUCLEOTIDE SEQUENCE</scope>
</reference>
<organism evidence="1">
    <name type="scientific">sediment metagenome</name>
    <dbReference type="NCBI Taxonomy" id="749907"/>
    <lineage>
        <taxon>unclassified sequences</taxon>
        <taxon>metagenomes</taxon>
        <taxon>ecological metagenomes</taxon>
    </lineage>
</organism>